<evidence type="ECO:0000256" key="4">
    <source>
        <dbReference type="ARBA" id="ARBA00022705"/>
    </source>
</evidence>
<feature type="compositionally biased region" description="Low complexity" evidence="8">
    <location>
        <begin position="918"/>
        <end position="927"/>
    </location>
</feature>
<gene>
    <name evidence="10" type="ORF">PPNO1_LOCUS2043</name>
</gene>
<organism evidence="10 11">
    <name type="scientific">Parascedosporium putredinis</name>
    <dbReference type="NCBI Taxonomy" id="1442378"/>
    <lineage>
        <taxon>Eukaryota</taxon>
        <taxon>Fungi</taxon>
        <taxon>Dikarya</taxon>
        <taxon>Ascomycota</taxon>
        <taxon>Pezizomycotina</taxon>
        <taxon>Sordariomycetes</taxon>
        <taxon>Hypocreomycetidae</taxon>
        <taxon>Microascales</taxon>
        <taxon>Microascaceae</taxon>
        <taxon>Parascedosporium</taxon>
    </lineage>
</organism>
<dbReference type="SUPFAM" id="SSF53335">
    <property type="entry name" value="S-adenosyl-L-methionine-dependent methyltransferases"/>
    <property type="match status" value="1"/>
</dbReference>
<evidence type="ECO:0000256" key="2">
    <source>
        <dbReference type="ARBA" id="ARBA00009560"/>
    </source>
</evidence>
<accession>A0A9P1M7A4</accession>
<proteinExistence type="inferred from homology"/>
<dbReference type="InterPro" id="IPR019410">
    <property type="entry name" value="Methyltransf_16"/>
</dbReference>
<dbReference type="Proteomes" id="UP000838763">
    <property type="component" value="Unassembled WGS sequence"/>
</dbReference>
<feature type="domain" description="DNA polymerase alpha/delta/epsilon subunit B" evidence="9">
    <location>
        <begin position="753"/>
        <end position="995"/>
    </location>
</feature>
<evidence type="ECO:0000313" key="11">
    <source>
        <dbReference type="Proteomes" id="UP000838763"/>
    </source>
</evidence>
<evidence type="ECO:0000256" key="1">
    <source>
        <dbReference type="ARBA" id="ARBA00004123"/>
    </source>
</evidence>
<dbReference type="GO" id="GO:0006261">
    <property type="term" value="P:DNA-templated DNA replication"/>
    <property type="evidence" value="ECO:0007669"/>
    <property type="project" value="InterPro"/>
</dbReference>
<dbReference type="GO" id="GO:0042276">
    <property type="term" value="P:error-prone translesion synthesis"/>
    <property type="evidence" value="ECO:0007669"/>
    <property type="project" value="TreeGrafter"/>
</dbReference>
<dbReference type="Pfam" id="PF10294">
    <property type="entry name" value="Methyltransf_16"/>
    <property type="match status" value="1"/>
</dbReference>
<reference evidence="10" key="1">
    <citation type="submission" date="2022-11" db="EMBL/GenBank/DDBJ databases">
        <authorList>
            <person name="Scott C."/>
            <person name="Bruce N."/>
        </authorList>
    </citation>
    <scope>NUCLEOTIDE SEQUENCE</scope>
</reference>
<evidence type="ECO:0000256" key="6">
    <source>
        <dbReference type="ARBA" id="ARBA00023242"/>
    </source>
</evidence>
<evidence type="ECO:0000256" key="7">
    <source>
        <dbReference type="ARBA" id="ARBA00032930"/>
    </source>
</evidence>
<comment type="similarity">
    <text evidence="2">Belongs to the DNA polymerase epsilon subunit B family.</text>
</comment>
<evidence type="ECO:0000256" key="3">
    <source>
        <dbReference type="ARBA" id="ARBA00016011"/>
    </source>
</evidence>
<feature type="region of interest" description="Disordered" evidence="8">
    <location>
        <begin position="891"/>
        <end position="928"/>
    </location>
</feature>
<keyword evidence="11" id="KW-1185">Reference proteome</keyword>
<evidence type="ECO:0000256" key="5">
    <source>
        <dbReference type="ARBA" id="ARBA00023125"/>
    </source>
</evidence>
<dbReference type="EMBL" id="CALLCH030000004">
    <property type="protein sequence ID" value="CAI4212277.1"/>
    <property type="molecule type" value="Genomic_DNA"/>
</dbReference>
<dbReference type="PANTHER" id="PTHR12708:SF0">
    <property type="entry name" value="DNA POLYMERASE EPSILON SUBUNIT 2"/>
    <property type="match status" value="1"/>
</dbReference>
<dbReference type="CDD" id="cd02440">
    <property type="entry name" value="AdoMet_MTases"/>
    <property type="match status" value="1"/>
</dbReference>
<comment type="caution">
    <text evidence="10">The sequence shown here is derived from an EMBL/GenBank/DDBJ whole genome shotgun (WGS) entry which is preliminary data.</text>
</comment>
<name>A0A9P1M7A4_9PEZI</name>
<evidence type="ECO:0000259" key="9">
    <source>
        <dbReference type="Pfam" id="PF04042"/>
    </source>
</evidence>
<dbReference type="InterPro" id="IPR016266">
    <property type="entry name" value="POLE2"/>
</dbReference>
<dbReference type="Gene3D" id="3.40.50.150">
    <property type="entry name" value="Vaccinia Virus protein VP39"/>
    <property type="match status" value="1"/>
</dbReference>
<evidence type="ECO:0000256" key="8">
    <source>
        <dbReference type="SAM" id="MobiDB-lite"/>
    </source>
</evidence>
<dbReference type="GO" id="GO:0008757">
    <property type="term" value="F:S-adenosylmethionine-dependent methyltransferase activity"/>
    <property type="evidence" value="ECO:0007669"/>
    <property type="project" value="UniProtKB-ARBA"/>
</dbReference>
<sequence length="1060" mass="115242">MYNRIKVYSTGRLSEPFLPPGVSDSLMEAFAEVLAVPLPSESEAVQQTDYVTYYLSLLNGDSETREAHQGTPEKTITLLESRGLVASFGTTGLRTWEAALHLGQWLCTVPEIIKGKRILELGAGTGYISVLCAKHLGAARVLASDGSEEVVAGLADASFLNGLQGSDKFAITELFWGRALLGTEEAEWNGGEAIDVVLGSDITYDPRSQPALVGTLGELFDMFPGVRVILSTAERNAETLSSMLDVCKSQGLLVDFIEYPAPAAVEQQGPFYPTGVPIHIVEIRKPSTGYELPYDITRRIYFHTTQDILWPCDAPKVGRVPHVAQVNMASPTAATCSALGARSASSAVARQLLCAAALVLEDPEAERGAPGPAKARAWAWRSGTELGASAVATTQLNPQLVEPGGARLFYWAPLRLGWREQGLAEKVLEEVARSWKNRNGGVIVDGASPELKEILTTLEAGMSGGKVISGGKGLSRQNSLMLESSQDSDLTNVRMGLPPGRTLTRGDSQASLGVSSLAVDDEIDDEALNDVRKWLKVLNAHEQPRLVYNVSKKHFESERRKQGYYETLNHAFCPTKTLAFKNRFNVVHQRLLRHESFHTSSVATARNSTKRRGPGAGQALKITQIANMLGRHGTQQMLLGMLVILPAGELAISDLTGTITLDLSRAIDYPENSAWFTPSMIVLVDGIYEEEDEETGKGLGGTRGVGGVLGGKFIASFIGHLSERAVGQKMRRVEERLLRRLTEDEAADRSRMVVLGELNLDNPRTLPALRKILALYAAEDQAAAPLTFILMGNFVSQPVMARGRGRGSVEYKEYFDELGTVLAEFPTLVKDSTFVFVPGDNDATGDDASRANPEAVWASNPSRLSLFGPNHELVLFRDDVLGRLQRNAVSVGASRHEAQQDGEDVVMTPVADNDDDGNSGSENGDAGVDAGEAQRVAQASLRTAQRLVKTVLDQGYLSPFQPSIRPVHWDYSWALHLYPLPSAMVLMDATAPAFCVTYGRCHVMNPGSVLVPDKRGVARWIEYKIGSLGRQGRLYQHIDDIETLNEIDSLAKTERLSRNP</sequence>
<keyword evidence="5" id="KW-0238">DNA-binding</keyword>
<dbReference type="InterPro" id="IPR029063">
    <property type="entry name" value="SAM-dependent_MTases_sf"/>
</dbReference>
<protein>
    <recommendedName>
        <fullName evidence="3">DNA polymerase epsilon subunit B</fullName>
    </recommendedName>
    <alternativeName>
        <fullName evidence="7">DNA polymerase II subunit 2</fullName>
    </alternativeName>
</protein>
<dbReference type="InterPro" id="IPR007185">
    <property type="entry name" value="DNA_pol_a/d/e_bsu"/>
</dbReference>
<dbReference type="OrthoDB" id="10254730at2759"/>
<dbReference type="GO" id="GO:0003677">
    <property type="term" value="F:DNA binding"/>
    <property type="evidence" value="ECO:0007669"/>
    <property type="project" value="UniProtKB-KW"/>
</dbReference>
<dbReference type="AlphaFoldDB" id="A0A9P1M7A4"/>
<keyword evidence="6" id="KW-0539">Nucleus</keyword>
<evidence type="ECO:0000313" key="10">
    <source>
        <dbReference type="EMBL" id="CAI4212277.1"/>
    </source>
</evidence>
<comment type="subcellular location">
    <subcellularLocation>
        <location evidence="1">Nucleus</location>
    </subcellularLocation>
</comment>
<dbReference type="GO" id="GO:0008622">
    <property type="term" value="C:epsilon DNA polymerase complex"/>
    <property type="evidence" value="ECO:0007669"/>
    <property type="project" value="InterPro"/>
</dbReference>
<dbReference type="Pfam" id="PF04042">
    <property type="entry name" value="DNA_pol_E_B"/>
    <property type="match status" value="1"/>
</dbReference>
<dbReference type="PANTHER" id="PTHR12708">
    <property type="entry name" value="DNA POLYMERASE EPSILON SUBUNIT B"/>
    <property type="match status" value="1"/>
</dbReference>
<keyword evidence="4" id="KW-0235">DNA replication</keyword>